<name>A0A6C0F2I7_9ZZZZ</name>
<organism evidence="2">
    <name type="scientific">viral metagenome</name>
    <dbReference type="NCBI Taxonomy" id="1070528"/>
    <lineage>
        <taxon>unclassified sequences</taxon>
        <taxon>metagenomes</taxon>
        <taxon>organismal metagenomes</taxon>
    </lineage>
</organism>
<proteinExistence type="predicted"/>
<feature type="compositionally biased region" description="Acidic residues" evidence="1">
    <location>
        <begin position="1982"/>
        <end position="1995"/>
    </location>
</feature>
<sequence length="1995" mass="230984">MDEMDKPEIGGINLKLGDIIQIEALTNADLHQNTFIIDYIDETKIVIINVASIKKTILTMNDDGTLNDESVTAIMLMDRSEDEGYARQNGLLPHVWLDIYIGGDTPSIITGEISNLEEDMIEIITFPERMTIYIDFEYKGIPQHIPFQKFVIRSKPLAAPKEHLTAVVEELDQLDEEVPIGSSASIEINNSGDMVINVADDAIPDDDVRDVLHSMYIDANDLVFGEELEDIVQLVELPEYQRKYSIEIQANDLMDELLSAIPNSQRTERVLGTIHVLIERFKQLRKQFSKFDANANVIGYSQLGLNHKPLVERIRNLNMKLQWIIPVVSQKRKIYADIDEDAGEDHVDIIPTNLTTELSMQEELIKQYKQGSQHGNKYSDMFANMNKYNTPIVAANVESLASGEVLADLDAIVDNLGKFSSSVCKAEIKKDKKDKTDLSFIAKRRFVIQRYNLGLTKKDKHLMKSGKVVYVRDKMTPNDKITVKSILILPEPVMKFSQIDLPGTNIMTRTNLHQNYLSLFRLLKKKTTVSSHIVDDLDTEMKYDDKDDMDEVDDESEINFMTNIKEYILDDKFEHEPDKFDKFLRTIIPKTRTIFRMMRKYIKNKMSFVEIIKELEPFMVYTDDITFNQFKEVRYYIKNRIVDFNKSNAERSERLQNLSSVRSPSQLANQIEQVYLSEYESKDMFETGYNNLQGTPASELAFKILTSDNGRLFSDIITVMSLKTLVAPDDIMREFEPAKIDDETSVKSKDCTRRFLTKRYTTMKSLQADNNNSEVYYDKDLDDTPYHIMDAYAKEKKTMSPEIFMEFITETLVQKHNAPENYAKELAKVMVSGRKQVQDGEYAVLTIQPSVSSDVDETKLSEKEKKDIEIEAKARQKVGYYHRVKNHWVHDQTIDEEAFIDTNTLFCNIQKDCFKNQSNNICEPTKDTKTRMDELTKSRMVKEFENRVNMSLEQLMKKGQYTLDKDYKRLNRQNIMNEISRNRFSNYAYELGKTSITGDFISSPHMPLRDTVLGQSDFVKRQSDIIKFVEMFCREPMEELKDDDFWLYCRDTNTKLFPKSLHTLAIAFVTGSDYLRRLEEVCASHGTMSDDGDAVVDKHSGYVLRKIDFVAEDGYADGFKIVTNAVIEKDLDERLVEMLAPKAKPIFENESNEIIYNIVNSICVNMGIPTESIQEFVMRTTIELIEKNIQTPEKYEELAERMFKKKNERPIPYEIYKNRFMFWMIASCILVAIQTAVPSFRVKKTYPGCVRSFSGYPLDGGVEDITGIKYIACVMKKMESPTTPWNSIERLDVNAYVSKIKEAIEKFVVASRIDIMDLYAKKRKYMSEHPNEIVPEEHSVDKWRAFLPPVVKLKMGAVTGVSKEFEKDLYELMTKGGKDQHKYLNTLKSKCSQQGFAVIELINAIVKSKDPILKTASKDPFLENACCNDAQISRPMDYFIKDDPAIKQHLTIAKHLGELIKISKNLALPTTLYHQKFTGIIHNVVTETITEEQIYEAYIHYCNFNNDIPIPDEYLTVCPDKPAGFPIKASLSDQIEFLKRNGKRYSPADLHSLMTLVRNENRIQLPKSTLFSQLDVIYDLLDRFETKESIVIDAVFRDNLRAVMSSYDPKVMVVEERKELFKFKSYLVGANERMYYEIVKFFDQYGNLTDREYDKLQNFLLDITTTNLSDADALYNVTTFVRNSIYAMIRVFPEMILNGNIFGNIPKHWDLSDKHVSDMMQKINNFWGSIKEFHGDRVISEVLKKIQMDAVDIYTLIRELPVYSPMMKGENTYYSLFDNETINLLFVYLWYSMLYEYTVSANNPDMIRTDVEEKKSGRRQEIVEAGNMAEQLTGLDEGDESDLQEVEIQMGNMEDLKMRVAKLLLTFLDIEQGNKKSLLSYEEIAKKIRKEKNIEKQKIIEYLGNMDKDERQIEDQFKKYKMGRWNVGLQKGLVKYDKKTYNRETDENPVEMDAEQMEQLDAAEANQEEYDEAMDISQLGEDYQDGDYYGEDDDE</sequence>
<evidence type="ECO:0000313" key="2">
    <source>
        <dbReference type="EMBL" id="QHT35091.1"/>
    </source>
</evidence>
<accession>A0A6C0F2I7</accession>
<protein>
    <submittedName>
        <fullName evidence="2">Uncharacterized protein</fullName>
    </submittedName>
</protein>
<dbReference type="EMBL" id="MN739012">
    <property type="protein sequence ID" value="QHT35091.1"/>
    <property type="molecule type" value="Genomic_DNA"/>
</dbReference>
<reference evidence="2" key="1">
    <citation type="journal article" date="2020" name="Nature">
        <title>Giant virus diversity and host interactions through global metagenomics.</title>
        <authorList>
            <person name="Schulz F."/>
            <person name="Roux S."/>
            <person name="Paez-Espino D."/>
            <person name="Jungbluth S."/>
            <person name="Walsh D.A."/>
            <person name="Denef V.J."/>
            <person name="McMahon K.D."/>
            <person name="Konstantinidis K.T."/>
            <person name="Eloe-Fadrosh E.A."/>
            <person name="Kyrpides N.C."/>
            <person name="Woyke T."/>
        </authorList>
    </citation>
    <scope>NUCLEOTIDE SEQUENCE</scope>
    <source>
        <strain evidence="2">GVMAG-M-3300009180-1</strain>
    </source>
</reference>
<evidence type="ECO:0000256" key="1">
    <source>
        <dbReference type="SAM" id="MobiDB-lite"/>
    </source>
</evidence>
<feature type="region of interest" description="Disordered" evidence="1">
    <location>
        <begin position="1960"/>
        <end position="1995"/>
    </location>
</feature>